<keyword evidence="1" id="KW-0472">Membrane</keyword>
<gene>
    <name evidence="2" type="ORF">K8V39_12040</name>
</gene>
<protein>
    <submittedName>
        <fullName evidence="2">DUF2752 domain-containing protein</fullName>
    </submittedName>
</protein>
<organism evidence="2 3">
    <name type="scientific">Merdimonas faecis</name>
    <dbReference type="NCBI Taxonomy" id="1653435"/>
    <lineage>
        <taxon>Bacteria</taxon>
        <taxon>Bacillati</taxon>
        <taxon>Bacillota</taxon>
        <taxon>Clostridia</taxon>
        <taxon>Lachnospirales</taxon>
        <taxon>Lachnospiraceae</taxon>
        <taxon>Merdimonas</taxon>
    </lineage>
</organism>
<dbReference type="AlphaFoldDB" id="A0A9D3AKC3"/>
<evidence type="ECO:0000256" key="1">
    <source>
        <dbReference type="SAM" id="Phobius"/>
    </source>
</evidence>
<evidence type="ECO:0000313" key="3">
    <source>
        <dbReference type="Proteomes" id="UP000813420"/>
    </source>
</evidence>
<reference evidence="2" key="1">
    <citation type="journal article" date="2021" name="PeerJ">
        <title>Extensive microbial diversity within the chicken gut microbiome revealed by metagenomics and culture.</title>
        <authorList>
            <person name="Gilroy R."/>
            <person name="Ravi A."/>
            <person name="Getino M."/>
            <person name="Pursley I."/>
            <person name="Horton D.L."/>
            <person name="Alikhan N.F."/>
            <person name="Baker D."/>
            <person name="Gharbi K."/>
            <person name="Hall N."/>
            <person name="Watson M."/>
            <person name="Adriaenssens E.M."/>
            <person name="Foster-Nyarko E."/>
            <person name="Jarju S."/>
            <person name="Secka A."/>
            <person name="Antonio M."/>
            <person name="Oren A."/>
            <person name="Chaudhuri R.R."/>
            <person name="La Ragione R."/>
            <person name="Hildebrand F."/>
            <person name="Pallen M.J."/>
        </authorList>
    </citation>
    <scope>NUCLEOTIDE SEQUENCE</scope>
    <source>
        <strain evidence="2">USAMLcec4-12693</strain>
    </source>
</reference>
<accession>A0A9D3AKC3</accession>
<feature type="transmembrane region" description="Helical" evidence="1">
    <location>
        <begin position="69"/>
        <end position="88"/>
    </location>
</feature>
<dbReference type="InterPro" id="IPR021215">
    <property type="entry name" value="DUF2752"/>
</dbReference>
<evidence type="ECO:0000313" key="2">
    <source>
        <dbReference type="EMBL" id="HJH50974.1"/>
    </source>
</evidence>
<comment type="caution">
    <text evidence="2">The sequence shown here is derived from an EMBL/GenBank/DDBJ whole genome shotgun (WGS) entry which is preliminary data.</text>
</comment>
<feature type="transmembrane region" description="Helical" evidence="1">
    <location>
        <begin position="18"/>
        <end position="37"/>
    </location>
</feature>
<proteinExistence type="predicted"/>
<reference evidence="2" key="2">
    <citation type="submission" date="2021-09" db="EMBL/GenBank/DDBJ databases">
        <authorList>
            <person name="Gilroy R."/>
        </authorList>
    </citation>
    <scope>NUCLEOTIDE SEQUENCE</scope>
    <source>
        <strain evidence="2">USAMLcec4-12693</strain>
    </source>
</reference>
<dbReference type="EMBL" id="DYXE01000093">
    <property type="protein sequence ID" value="HJH50974.1"/>
    <property type="molecule type" value="Genomic_DNA"/>
</dbReference>
<dbReference type="Pfam" id="PF10825">
    <property type="entry name" value="DUF2752"/>
    <property type="match status" value="1"/>
</dbReference>
<keyword evidence="1" id="KW-0812">Transmembrane</keyword>
<sequence>MHNHEETQRKNRRNTGRVILLHVGVLAAFFVMAAWIWHCPIRLLFGVPCPGCGTTRACLSVLKLKIPEAFAYQPVFFLNVLLFLYGIHRNVIRRNAMKKGLRWSDKAETAVLVLVIAVVLTVYVIRLIRQDSPVMELSPEKGLVFRVAALIREMLFT</sequence>
<feature type="transmembrane region" description="Helical" evidence="1">
    <location>
        <begin position="109"/>
        <end position="128"/>
    </location>
</feature>
<name>A0A9D3AKC3_9FIRM</name>
<dbReference type="Proteomes" id="UP000813420">
    <property type="component" value="Unassembled WGS sequence"/>
</dbReference>
<dbReference type="RefSeq" id="WP_277272574.1">
    <property type="nucleotide sequence ID" value="NZ_DYXE01000093.1"/>
</dbReference>
<keyword evidence="1" id="KW-1133">Transmembrane helix</keyword>